<feature type="transmembrane region" description="Helical" evidence="6">
    <location>
        <begin position="178"/>
        <end position="200"/>
    </location>
</feature>
<evidence type="ECO:0000256" key="4">
    <source>
        <dbReference type="ARBA" id="ARBA00022989"/>
    </source>
</evidence>
<evidence type="ECO:0000256" key="3">
    <source>
        <dbReference type="ARBA" id="ARBA00022692"/>
    </source>
</evidence>
<keyword evidence="9" id="KW-1185">Reference proteome</keyword>
<feature type="transmembrane region" description="Helical" evidence="6">
    <location>
        <begin position="93"/>
        <end position="114"/>
    </location>
</feature>
<organism evidence="8 9">
    <name type="scientific">Modicisalibacter tunisiensis</name>
    <dbReference type="NCBI Taxonomy" id="390637"/>
    <lineage>
        <taxon>Bacteria</taxon>
        <taxon>Pseudomonadati</taxon>
        <taxon>Pseudomonadota</taxon>
        <taxon>Gammaproteobacteria</taxon>
        <taxon>Oceanospirillales</taxon>
        <taxon>Halomonadaceae</taxon>
        <taxon>Modicisalibacter</taxon>
    </lineage>
</organism>
<dbReference type="InterPro" id="IPR051258">
    <property type="entry name" value="Diverse_Substrate_Transporter"/>
</dbReference>
<keyword evidence="5 6" id="KW-0472">Membrane</keyword>
<comment type="caution">
    <text evidence="8">The sequence shown here is derived from an EMBL/GenBank/DDBJ whole genome shotgun (WGS) entry which is preliminary data.</text>
</comment>
<keyword evidence="2" id="KW-1003">Cell membrane</keyword>
<dbReference type="PANTHER" id="PTHR42920">
    <property type="entry name" value="OS03G0707200 PROTEIN-RELATED"/>
    <property type="match status" value="1"/>
</dbReference>
<feature type="transmembrane region" description="Helical" evidence="6">
    <location>
        <begin position="150"/>
        <end position="171"/>
    </location>
</feature>
<evidence type="ECO:0000256" key="5">
    <source>
        <dbReference type="ARBA" id="ARBA00023136"/>
    </source>
</evidence>
<feature type="transmembrane region" description="Helical" evidence="6">
    <location>
        <begin position="38"/>
        <end position="57"/>
    </location>
</feature>
<feature type="transmembrane region" description="Helical" evidence="6">
    <location>
        <begin position="69"/>
        <end position="87"/>
    </location>
</feature>
<dbReference type="InterPro" id="IPR000620">
    <property type="entry name" value="EamA_dom"/>
</dbReference>
<sequence length="301" mass="31462">MSLRRQTALASLIVILTGALWGLYWIPVRRLDGLLPGAWGSLLIVALATLLLTPFAVVHRRRLRAADPLSLAAIALGGAAFVMYSIGLVHGRVANVILLFYLTPVWSTLIARLGLGWPTPWPRYAAIGVGLAGLVLVLGDDGALPWPRGVGDWLGLASGLLWALASTGIRLRGETTGALAGNAVFCAGATLAAGALALWLPSRPPLPAASEWPALIGWALAAGGLWWALSLSALLWATSRLEPARLGILLMSEVLIGVLSAALLAGEPFGLRTGLGALLVIAAALLELWPAPRTGHDARRP</sequence>
<evidence type="ECO:0000313" key="9">
    <source>
        <dbReference type="Proteomes" id="UP001319883"/>
    </source>
</evidence>
<evidence type="ECO:0000256" key="6">
    <source>
        <dbReference type="SAM" id="Phobius"/>
    </source>
</evidence>
<protein>
    <submittedName>
        <fullName evidence="8">DMT family transporter</fullName>
    </submittedName>
</protein>
<proteinExistence type="predicted"/>
<comment type="subcellular location">
    <subcellularLocation>
        <location evidence="1">Cell membrane</location>
        <topology evidence="1">Multi-pass membrane protein</topology>
    </subcellularLocation>
</comment>
<dbReference type="PANTHER" id="PTHR42920:SF5">
    <property type="entry name" value="EAMA DOMAIN-CONTAINING PROTEIN"/>
    <property type="match status" value="1"/>
</dbReference>
<dbReference type="EMBL" id="JAGXFD010000001">
    <property type="protein sequence ID" value="MBZ9567300.1"/>
    <property type="molecule type" value="Genomic_DNA"/>
</dbReference>
<evidence type="ECO:0000259" key="7">
    <source>
        <dbReference type="Pfam" id="PF00892"/>
    </source>
</evidence>
<keyword evidence="3 6" id="KW-0812">Transmembrane</keyword>
<evidence type="ECO:0000313" key="8">
    <source>
        <dbReference type="EMBL" id="MBZ9567300.1"/>
    </source>
</evidence>
<evidence type="ECO:0000256" key="1">
    <source>
        <dbReference type="ARBA" id="ARBA00004651"/>
    </source>
</evidence>
<feature type="domain" description="EamA" evidence="7">
    <location>
        <begin position="11"/>
        <end position="138"/>
    </location>
</feature>
<accession>A0ABS7WY82</accession>
<feature type="transmembrane region" description="Helical" evidence="6">
    <location>
        <begin position="248"/>
        <end position="265"/>
    </location>
</feature>
<dbReference type="RefSeq" id="WP_163648224.1">
    <property type="nucleotide sequence ID" value="NZ_JAGXFD010000001.1"/>
</dbReference>
<name>A0ABS7WY82_9GAMM</name>
<keyword evidence="4 6" id="KW-1133">Transmembrane helix</keyword>
<dbReference type="SUPFAM" id="SSF103481">
    <property type="entry name" value="Multidrug resistance efflux transporter EmrE"/>
    <property type="match status" value="2"/>
</dbReference>
<feature type="transmembrane region" description="Helical" evidence="6">
    <location>
        <begin position="7"/>
        <end position="26"/>
    </location>
</feature>
<reference evidence="8 9" key="1">
    <citation type="submission" date="2021-05" db="EMBL/GenBank/DDBJ databases">
        <title>Petroleum and Energy Research Collection (APPE): ex situ preservation of microbial diversity associated with the oil industry and exploitation of its biotechnological potential.</title>
        <authorList>
            <person name="Paixao C.T.M."/>
            <person name="Gomes M.B."/>
            <person name="Oliveira V.M."/>
        </authorList>
    </citation>
    <scope>NUCLEOTIDE SEQUENCE [LARGE SCALE GENOMIC DNA]</scope>
    <source>
        <strain evidence="8 9">LIT2</strain>
    </source>
</reference>
<dbReference type="Proteomes" id="UP001319883">
    <property type="component" value="Unassembled WGS sequence"/>
</dbReference>
<dbReference type="Pfam" id="PF00892">
    <property type="entry name" value="EamA"/>
    <property type="match status" value="2"/>
</dbReference>
<gene>
    <name evidence="8" type="ORF">KGQ91_06330</name>
</gene>
<feature type="domain" description="EamA" evidence="7">
    <location>
        <begin position="151"/>
        <end position="286"/>
    </location>
</feature>
<evidence type="ECO:0000256" key="2">
    <source>
        <dbReference type="ARBA" id="ARBA00022475"/>
    </source>
</evidence>
<feature type="transmembrane region" description="Helical" evidence="6">
    <location>
        <begin position="121"/>
        <end position="138"/>
    </location>
</feature>
<feature type="transmembrane region" description="Helical" evidence="6">
    <location>
        <begin position="212"/>
        <end position="236"/>
    </location>
</feature>
<feature type="transmembrane region" description="Helical" evidence="6">
    <location>
        <begin position="271"/>
        <end position="291"/>
    </location>
</feature>
<dbReference type="InterPro" id="IPR037185">
    <property type="entry name" value="EmrE-like"/>
</dbReference>